<reference evidence="1 2" key="1">
    <citation type="submission" date="2015-11" db="EMBL/GenBank/DDBJ databases">
        <authorList>
            <person name="Gant O."/>
            <person name="Schneider V.M."/>
            <person name="Bowman C.A."/>
            <person name="Russell D.A."/>
            <person name="Pope W.H."/>
            <person name="Jacobs-Sera D."/>
            <person name="Hendrix R.W."/>
            <person name="Hatfull G.F."/>
        </authorList>
    </citation>
    <scope>NUCLEOTIDE SEQUENCE [LARGE SCALE GENOMIC DNA]</scope>
</reference>
<dbReference type="GeneID" id="40077442"/>
<evidence type="ECO:0000313" key="1">
    <source>
        <dbReference type="EMBL" id="ALY09367.1"/>
    </source>
</evidence>
<sequence length="182" mass="20543">MRTFGKIKLSAQSDPDWRGLSHTAQWLYWSLVGSESLTACGAMDYKPKHLQALSPTMNVVGVEAAMDELRAQKYVVLDEETDELLLRSYVRNDDVVLNKNMMVAVIKAWRKLASLKLRSVVVFELLRLKQEHPQAGIWEHPEMVDALRRTTPIDVRDEDTAVQSIEDDGGLVSVSGWGDSPY</sequence>
<proteinExistence type="predicted"/>
<protein>
    <submittedName>
        <fullName evidence="1">Helix-turn-helix DNA binding domain protein</fullName>
    </submittedName>
</protein>
<accession>A0A0U4IVD7</accession>
<gene>
    <name evidence="1" type="primary">37</name>
    <name evidence="1" type="ORF">JAWNSKI_37</name>
</gene>
<name>A0A0U4IVD7_9CAUD</name>
<dbReference type="RefSeq" id="YP_009601597.1">
    <property type="nucleotide sequence ID" value="NC_041931.1"/>
</dbReference>
<dbReference type="OrthoDB" id="9874at10239"/>
<dbReference type="KEGG" id="vg:40077442"/>
<dbReference type="Proteomes" id="UP000226460">
    <property type="component" value="Segment"/>
</dbReference>
<dbReference type="EMBL" id="KU160651">
    <property type="protein sequence ID" value="ALY09367.1"/>
    <property type="molecule type" value="Genomic_DNA"/>
</dbReference>
<keyword evidence="2" id="KW-1185">Reference proteome</keyword>
<evidence type="ECO:0000313" key="2">
    <source>
        <dbReference type="Proteomes" id="UP000226460"/>
    </source>
</evidence>
<organism evidence="1 2">
    <name type="scientific">Arthrobacter phage Jawnski</name>
    <dbReference type="NCBI Taxonomy" id="1772327"/>
    <lineage>
        <taxon>Viruses</taxon>
        <taxon>Duplodnaviria</taxon>
        <taxon>Heunggongvirae</taxon>
        <taxon>Uroviricota</taxon>
        <taxon>Caudoviricetes</taxon>
        <taxon>Berryhillviridae</taxon>
        <taxon>Jawnskivirus</taxon>
        <taxon>Jawnskivirus jawnski</taxon>
        <taxon>Marthavirus jawnski</taxon>
    </lineage>
</organism>